<accession>A0A1G9MM39</accession>
<sequence length="392" mass="45531">MESAIIQPLKSKERTIIVDILRAWALLGVAIGNYVDYFSVGKPVKHAPDKISDILTLVNQYFFAAKSWTLLSILFGYGFAVLMNNIAQKGKNPILFFSKRMFWLFVLAFINSAFWFGDILKDYAFLGLVLLLFYQASAKTAFRTSILLLLIVPFVSAWLTAVSHYDNNKEMAKILPLYYSHNWMDVFVMNLRGTYLLEMVNPQYAITVHIVMFACMLLGFAAQRIGFFDRLPEFKKQLKRLFWISLAGAIIFNMLLKVAVSHELKLLKFFRPGYWVVLSTMLSIMSGICWLYISGKLKGFFYGLQFMGKMTLTNYMVQNVMATFLFLNVGFGWFNTKPYWFYVLAAVLVFVAQIFISKWWLNHYNYGPVEWIWRQLSYGKRLPIKKVKEIKA</sequence>
<dbReference type="PANTHER" id="PTHR30590">
    <property type="entry name" value="INNER MEMBRANE PROTEIN"/>
    <property type="match status" value="1"/>
</dbReference>
<feature type="transmembrane region" description="Helical" evidence="1">
    <location>
        <begin position="101"/>
        <end position="117"/>
    </location>
</feature>
<feature type="transmembrane region" description="Helical" evidence="1">
    <location>
        <begin position="340"/>
        <end position="361"/>
    </location>
</feature>
<dbReference type="PANTHER" id="PTHR30590:SF3">
    <property type="entry name" value="HYPOTHETICAL MEMBRANE SPANNING PROTEIN"/>
    <property type="match status" value="1"/>
</dbReference>
<feature type="transmembrane region" description="Helical" evidence="1">
    <location>
        <begin position="241"/>
        <end position="260"/>
    </location>
</feature>
<feature type="transmembrane region" description="Helical" evidence="1">
    <location>
        <begin position="21"/>
        <end position="40"/>
    </location>
</feature>
<proteinExistence type="predicted"/>
<dbReference type="AlphaFoldDB" id="A0A1G9MM39"/>
<dbReference type="RefSeq" id="WP_074604992.1">
    <property type="nucleotide sequence ID" value="NZ_FNGY01000002.1"/>
</dbReference>
<dbReference type="STRING" id="430522.BFS30_16385"/>
<feature type="transmembrane region" description="Helical" evidence="1">
    <location>
        <begin position="314"/>
        <end position="334"/>
    </location>
</feature>
<reference evidence="4" key="1">
    <citation type="submission" date="2016-10" db="EMBL/GenBank/DDBJ databases">
        <authorList>
            <person name="Varghese N."/>
            <person name="Submissions S."/>
        </authorList>
    </citation>
    <scope>NUCLEOTIDE SEQUENCE [LARGE SCALE GENOMIC DNA]</scope>
    <source>
        <strain evidence="4">DSM 19110</strain>
    </source>
</reference>
<dbReference type="Pfam" id="PF04235">
    <property type="entry name" value="DUF418"/>
    <property type="match status" value="1"/>
</dbReference>
<evidence type="ECO:0000256" key="1">
    <source>
        <dbReference type="SAM" id="Phobius"/>
    </source>
</evidence>
<dbReference type="OrthoDB" id="9807744at2"/>
<keyword evidence="1" id="KW-1133">Transmembrane helix</keyword>
<organism evidence="3 4">
    <name type="scientific">Pedobacter steynii</name>
    <dbReference type="NCBI Taxonomy" id="430522"/>
    <lineage>
        <taxon>Bacteria</taxon>
        <taxon>Pseudomonadati</taxon>
        <taxon>Bacteroidota</taxon>
        <taxon>Sphingobacteriia</taxon>
        <taxon>Sphingobacteriales</taxon>
        <taxon>Sphingobacteriaceae</taxon>
        <taxon>Pedobacter</taxon>
    </lineage>
</organism>
<keyword evidence="1" id="KW-0472">Membrane</keyword>
<feature type="transmembrane region" description="Helical" evidence="1">
    <location>
        <begin position="60"/>
        <end position="80"/>
    </location>
</feature>
<keyword evidence="1" id="KW-0812">Transmembrane</keyword>
<feature type="transmembrane region" description="Helical" evidence="1">
    <location>
        <begin position="204"/>
        <end position="221"/>
    </location>
</feature>
<feature type="transmembrane region" description="Helical" evidence="1">
    <location>
        <begin position="272"/>
        <end position="293"/>
    </location>
</feature>
<feature type="transmembrane region" description="Helical" evidence="1">
    <location>
        <begin position="147"/>
        <end position="165"/>
    </location>
</feature>
<evidence type="ECO:0000313" key="4">
    <source>
        <dbReference type="Proteomes" id="UP000183200"/>
    </source>
</evidence>
<evidence type="ECO:0000313" key="3">
    <source>
        <dbReference type="EMBL" id="SDL75342.1"/>
    </source>
</evidence>
<dbReference type="EMBL" id="FNGY01000002">
    <property type="protein sequence ID" value="SDL75342.1"/>
    <property type="molecule type" value="Genomic_DNA"/>
</dbReference>
<keyword evidence="4" id="KW-1185">Reference proteome</keyword>
<dbReference type="Proteomes" id="UP000183200">
    <property type="component" value="Unassembled WGS sequence"/>
</dbReference>
<feature type="domain" description="DUF418" evidence="2">
    <location>
        <begin position="224"/>
        <end position="380"/>
    </location>
</feature>
<gene>
    <name evidence="3" type="ORF">SAMN05421820_10258</name>
</gene>
<evidence type="ECO:0000259" key="2">
    <source>
        <dbReference type="Pfam" id="PF04235"/>
    </source>
</evidence>
<name>A0A1G9MM39_9SPHI</name>
<protein>
    <recommendedName>
        <fullName evidence="2">DUF418 domain-containing protein</fullName>
    </recommendedName>
</protein>
<dbReference type="InterPro" id="IPR007349">
    <property type="entry name" value="DUF418"/>
</dbReference>
<dbReference type="InterPro" id="IPR052529">
    <property type="entry name" value="Bact_Transport_Assoc"/>
</dbReference>